<dbReference type="OrthoDB" id="5987191at2759"/>
<evidence type="ECO:0000313" key="11">
    <source>
        <dbReference type="EMBL" id="EEC10500.1"/>
    </source>
</evidence>
<dbReference type="Gene3D" id="2.60.120.970">
    <property type="match status" value="1"/>
</dbReference>
<evidence type="ECO:0000256" key="6">
    <source>
        <dbReference type="ARBA" id="ARBA00023030"/>
    </source>
</evidence>
<keyword evidence="3" id="KW-0202">Cytokine</keyword>
<dbReference type="FunFam" id="2.10.90.10:FF:000003">
    <property type="entry name" value="Bone morphogenetic protein 5"/>
    <property type="match status" value="1"/>
</dbReference>
<dbReference type="EMBL" id="DS798279">
    <property type="protein sequence ID" value="EEC10500.1"/>
    <property type="molecule type" value="Genomic_DNA"/>
</dbReference>
<feature type="non-terminal residue" evidence="11">
    <location>
        <position position="1"/>
    </location>
</feature>
<dbReference type="EnsemblMetazoa" id="ISCW019587-RA">
    <property type="protein sequence ID" value="ISCW019587-PA"/>
    <property type="gene ID" value="ISCW019587"/>
</dbReference>
<evidence type="ECO:0000256" key="4">
    <source>
        <dbReference type="ARBA" id="ARBA00022525"/>
    </source>
</evidence>
<evidence type="ECO:0000313" key="12">
    <source>
        <dbReference type="EnsemblMetazoa" id="ISCW019587-PA"/>
    </source>
</evidence>
<keyword evidence="14" id="KW-1267">Proteomics identification</keyword>
<dbReference type="PROSITE" id="PS00250">
    <property type="entry name" value="TGF_BETA_1"/>
    <property type="match status" value="1"/>
</dbReference>
<dbReference type="GO" id="GO:0030509">
    <property type="term" value="P:BMP signaling pathway"/>
    <property type="evidence" value="ECO:0000318"/>
    <property type="project" value="GO_Central"/>
</dbReference>
<dbReference type="EMBL" id="ABJB010005506">
    <property type="status" value="NOT_ANNOTATED_CDS"/>
    <property type="molecule type" value="Genomic_DNA"/>
</dbReference>
<dbReference type="EMBL" id="ABJB010113704">
    <property type="status" value="NOT_ANNOTATED_CDS"/>
    <property type="molecule type" value="Genomic_DNA"/>
</dbReference>
<keyword evidence="13" id="KW-1185">Reference proteome</keyword>
<dbReference type="GO" id="GO:0005125">
    <property type="term" value="F:cytokine activity"/>
    <property type="evidence" value="ECO:0000318"/>
    <property type="project" value="GO_Central"/>
</dbReference>
<organism>
    <name type="scientific">Ixodes scapularis</name>
    <name type="common">Black-legged tick</name>
    <name type="synonym">Deer tick</name>
    <dbReference type="NCBI Taxonomy" id="6945"/>
    <lineage>
        <taxon>Eukaryota</taxon>
        <taxon>Metazoa</taxon>
        <taxon>Ecdysozoa</taxon>
        <taxon>Arthropoda</taxon>
        <taxon>Chelicerata</taxon>
        <taxon>Arachnida</taxon>
        <taxon>Acari</taxon>
        <taxon>Parasitiformes</taxon>
        <taxon>Ixodida</taxon>
        <taxon>Ixodoidea</taxon>
        <taxon>Ixodidae</taxon>
        <taxon>Ixodinae</taxon>
        <taxon>Ixodes</taxon>
    </lineage>
</organism>
<name>B7PV78_IXOSC</name>
<evidence type="ECO:0000313" key="13">
    <source>
        <dbReference type="Proteomes" id="UP000001555"/>
    </source>
</evidence>
<dbReference type="PANTHER" id="PTHR11848">
    <property type="entry name" value="TGF-BETA FAMILY"/>
    <property type="match status" value="1"/>
</dbReference>
<dbReference type="EMBL" id="ABJB010279214">
    <property type="status" value="NOT_ANNOTATED_CDS"/>
    <property type="molecule type" value="Genomic_DNA"/>
</dbReference>
<evidence type="ECO:0007829" key="14">
    <source>
        <dbReference type="PeptideAtlas" id="B7PV78"/>
    </source>
</evidence>
<protein>
    <submittedName>
        <fullName evidence="11 12">Transforming growth factor beta, putative</fullName>
    </submittedName>
</protein>
<dbReference type="Proteomes" id="UP000001555">
    <property type="component" value="Unassembled WGS sequence"/>
</dbReference>
<dbReference type="VEuPathDB" id="VectorBase:ISCI019587"/>
<dbReference type="InterPro" id="IPR001839">
    <property type="entry name" value="TGF-b_C"/>
</dbReference>
<dbReference type="SUPFAM" id="SSF57501">
    <property type="entry name" value="Cystine-knot cytokines"/>
    <property type="match status" value="1"/>
</dbReference>
<dbReference type="HOGENOM" id="CLU_020515_4_1_1"/>
<evidence type="ECO:0000256" key="3">
    <source>
        <dbReference type="ARBA" id="ARBA00022514"/>
    </source>
</evidence>
<proteinExistence type="evidence at protein level"/>
<comment type="subcellular location">
    <subcellularLocation>
        <location evidence="1">Secreted</location>
    </subcellularLocation>
</comment>
<reference evidence="12" key="2">
    <citation type="submission" date="2020-05" db="UniProtKB">
        <authorList>
            <consortium name="EnsemblMetazoa"/>
        </authorList>
    </citation>
    <scope>IDENTIFICATION</scope>
    <source>
        <strain evidence="12">wikel</strain>
    </source>
</reference>
<dbReference type="FunCoup" id="B7PV78">
    <property type="interactions" value="100"/>
</dbReference>
<dbReference type="InterPro" id="IPR017948">
    <property type="entry name" value="TGFb_CS"/>
</dbReference>
<evidence type="ECO:0000256" key="9">
    <source>
        <dbReference type="RuleBase" id="RU000354"/>
    </source>
</evidence>
<keyword evidence="4" id="KW-0964">Secreted</keyword>
<keyword evidence="7" id="KW-1015">Disulfide bond</keyword>
<sequence>KMSWLRLKTWTLFCITLIVISLQICLAGYYADNGMDQTIIYRTLPKSEKREMQQEILNLLGFNQRPKPKLHERKYSAPRYLLDLYNSFKDEDDGEIKLDASKAHNEFLTNNQSLRVINDSDVIMSFLNHAHHHSPHLRHDNERRFWFDVSEVSPQERIIKAELNLYRDAQAGSSSVGHSCNLQINVLRHGSKIEDIILEPVDNLTIDDKSHGWLTFNVTEPLITWIAFPRENMGLLLQIHCDKTGEDFLSEHSLFSLARHFDLFKKKILFRFVSMWFVFHGCVSTHPLLRFVTRCILPLPPPSLFYLNGPDTRPSGRRNSCQKRNLFVSFRDLGWQDWIIAPDGYAAFYCHGECSFPLNRNATNHAIVQTLVHLVDPTQAPKPCCAPTRLSAIMVLYFDDNSNVILKRYKNMVVKACGCH</sequence>
<dbReference type="CDD" id="cd13761">
    <property type="entry name" value="TGF_beta_BMP5_like"/>
    <property type="match status" value="1"/>
</dbReference>
<dbReference type="AlphaFoldDB" id="B7PV78"/>
<dbReference type="Gene3D" id="2.10.90.10">
    <property type="entry name" value="Cystine-knot cytokines"/>
    <property type="match status" value="1"/>
</dbReference>
<dbReference type="GO" id="GO:0032502">
    <property type="term" value="P:developmental process"/>
    <property type="evidence" value="ECO:0007669"/>
    <property type="project" value="UniProtKB-ARBA"/>
</dbReference>
<dbReference type="STRING" id="6945.B7PV78"/>
<keyword evidence="8" id="KW-0325">Glycoprotein</keyword>
<dbReference type="Pfam" id="PF00688">
    <property type="entry name" value="TGFb_propeptide"/>
    <property type="match status" value="1"/>
</dbReference>
<evidence type="ECO:0000256" key="7">
    <source>
        <dbReference type="ARBA" id="ARBA00023157"/>
    </source>
</evidence>
<dbReference type="PaxDb" id="6945-B7PV78"/>
<gene>
    <name evidence="11" type="ORF">IscW_ISCW019587</name>
</gene>
<evidence type="ECO:0000256" key="2">
    <source>
        <dbReference type="ARBA" id="ARBA00006656"/>
    </source>
</evidence>
<dbReference type="GO" id="GO:0008083">
    <property type="term" value="F:growth factor activity"/>
    <property type="evidence" value="ECO:0007669"/>
    <property type="project" value="UniProtKB-KW"/>
</dbReference>
<reference evidence="11 13" key="1">
    <citation type="submission" date="2008-03" db="EMBL/GenBank/DDBJ databases">
        <title>Annotation of Ixodes scapularis.</title>
        <authorList>
            <consortium name="Ixodes scapularis Genome Project Consortium"/>
            <person name="Caler E."/>
            <person name="Hannick L.I."/>
            <person name="Bidwell S."/>
            <person name="Joardar V."/>
            <person name="Thiagarajan M."/>
            <person name="Amedeo P."/>
            <person name="Galinsky K.J."/>
            <person name="Schobel S."/>
            <person name="Inman J."/>
            <person name="Hostetler J."/>
            <person name="Miller J."/>
            <person name="Hammond M."/>
            <person name="Megy K."/>
            <person name="Lawson D."/>
            <person name="Kodira C."/>
            <person name="Sutton G."/>
            <person name="Meyer J."/>
            <person name="Hill C.A."/>
            <person name="Birren B."/>
            <person name="Nene V."/>
            <person name="Collins F."/>
            <person name="Alarcon-Chaidez F."/>
            <person name="Wikel S."/>
            <person name="Strausberg R."/>
        </authorList>
    </citation>
    <scope>NUCLEOTIDE SEQUENCE [LARGE SCALE GENOMIC DNA]</scope>
    <source>
        <strain evidence="13">Wikel</strain>
        <strain evidence="11">Wikel colony</strain>
    </source>
</reference>
<dbReference type="InterPro" id="IPR001111">
    <property type="entry name" value="TGF-b_propeptide"/>
</dbReference>
<evidence type="ECO:0000256" key="1">
    <source>
        <dbReference type="ARBA" id="ARBA00004613"/>
    </source>
</evidence>
<keyword evidence="6 9" id="KW-0339">Growth factor</keyword>
<comment type="similarity">
    <text evidence="2 9">Belongs to the TGF-beta family.</text>
</comment>
<evidence type="ECO:0000259" key="10">
    <source>
        <dbReference type="PROSITE" id="PS51362"/>
    </source>
</evidence>
<dbReference type="PANTHER" id="PTHR11848:SF310">
    <property type="entry name" value="PROTEIN 60A-RELATED"/>
    <property type="match status" value="1"/>
</dbReference>
<dbReference type="InterPro" id="IPR015615">
    <property type="entry name" value="TGF-beta-rel"/>
</dbReference>
<dbReference type="Pfam" id="PF00019">
    <property type="entry name" value="TGF_beta"/>
    <property type="match status" value="1"/>
</dbReference>
<dbReference type="VEuPathDB" id="VectorBase:ISCP_004264"/>
<dbReference type="EMBL" id="ABJB011019690">
    <property type="status" value="NOT_ANNOTATED_CDS"/>
    <property type="molecule type" value="Genomic_DNA"/>
</dbReference>
<dbReference type="VEuPathDB" id="VectorBase:ISCW019587"/>
<dbReference type="GO" id="GO:0005615">
    <property type="term" value="C:extracellular space"/>
    <property type="evidence" value="ECO:0000318"/>
    <property type="project" value="GO_Central"/>
</dbReference>
<feature type="domain" description="TGF-beta family profile" evidence="10">
    <location>
        <begin position="299"/>
        <end position="420"/>
    </location>
</feature>
<dbReference type="InterPro" id="IPR029034">
    <property type="entry name" value="Cystine-knot_cytokine"/>
</dbReference>
<evidence type="ECO:0000256" key="8">
    <source>
        <dbReference type="ARBA" id="ARBA00023180"/>
    </source>
</evidence>
<accession>B7PV78</accession>
<keyword evidence="5" id="KW-0732">Signal</keyword>
<dbReference type="PROSITE" id="PS51362">
    <property type="entry name" value="TGF_BETA_2"/>
    <property type="match status" value="1"/>
</dbReference>
<dbReference type="SMART" id="SM00204">
    <property type="entry name" value="TGFB"/>
    <property type="match status" value="1"/>
</dbReference>
<evidence type="ECO:0000256" key="5">
    <source>
        <dbReference type="ARBA" id="ARBA00022729"/>
    </source>
</evidence>